<sequence length="34" mass="3776">MCYLLIAFGCFYAFSIMSPILLAATQFLSTSFFG</sequence>
<gene>
    <name evidence="1" type="ordered locus">NSE_0421</name>
</gene>
<protein>
    <submittedName>
        <fullName evidence="1">Uncharacterized protein</fullName>
    </submittedName>
</protein>
<dbReference type="STRING" id="222891.NSE_0421"/>
<keyword evidence="2" id="KW-1185">Reference proteome</keyword>
<dbReference type="EMBL" id="CP000237">
    <property type="protein sequence ID" value="ABD46130.1"/>
    <property type="molecule type" value="Genomic_DNA"/>
</dbReference>
<dbReference type="Proteomes" id="UP000001942">
    <property type="component" value="Chromosome"/>
</dbReference>
<reference evidence="1 2" key="1">
    <citation type="journal article" date="2006" name="PLoS Genet.">
        <title>Comparative genomics of emerging human ehrlichiosis agents.</title>
        <authorList>
            <person name="Dunning Hotopp J.C."/>
            <person name="Lin M."/>
            <person name="Madupu R."/>
            <person name="Crabtree J."/>
            <person name="Angiuoli S.V."/>
            <person name="Eisen J.A."/>
            <person name="Seshadri R."/>
            <person name="Ren Q."/>
            <person name="Wu M."/>
            <person name="Utterback T.R."/>
            <person name="Smith S."/>
            <person name="Lewis M."/>
            <person name="Khouri H."/>
            <person name="Zhang C."/>
            <person name="Niu H."/>
            <person name="Lin Q."/>
            <person name="Ohashi N."/>
            <person name="Zhi N."/>
            <person name="Nelson W."/>
            <person name="Brinkac L.M."/>
            <person name="Dodson R.J."/>
            <person name="Rosovitz M.J."/>
            <person name="Sundaram J."/>
            <person name="Daugherty S.C."/>
            <person name="Davidsen T."/>
            <person name="Durkin A.S."/>
            <person name="Gwinn M."/>
            <person name="Haft D.H."/>
            <person name="Selengut J.D."/>
            <person name="Sullivan S.A."/>
            <person name="Zafar N."/>
            <person name="Zhou L."/>
            <person name="Benahmed F."/>
            <person name="Forberger H."/>
            <person name="Halpin R."/>
            <person name="Mulligan S."/>
            <person name="Robinson J."/>
            <person name="White O."/>
            <person name="Rikihisa Y."/>
            <person name="Tettelin H."/>
        </authorList>
    </citation>
    <scope>NUCLEOTIDE SEQUENCE [LARGE SCALE GENOMIC DNA]</scope>
    <source>
        <strain evidence="2">ATCC VR-367 / Miyayama</strain>
    </source>
</reference>
<dbReference type="HOGENOM" id="CLU_3374801_0_0_5"/>
<dbReference type="AlphaFoldDB" id="Q2GDY9"/>
<dbReference type="KEGG" id="nse:NSE_0421"/>
<proteinExistence type="predicted"/>
<evidence type="ECO:0000313" key="2">
    <source>
        <dbReference type="Proteomes" id="UP000001942"/>
    </source>
</evidence>
<evidence type="ECO:0000313" key="1">
    <source>
        <dbReference type="EMBL" id="ABD46130.1"/>
    </source>
</evidence>
<organism evidence="1 2">
    <name type="scientific">Ehrlichia sennetsu (strain ATCC VR-367 / Miyayama)</name>
    <name type="common">Neorickettsia sennetsu</name>
    <dbReference type="NCBI Taxonomy" id="222891"/>
    <lineage>
        <taxon>Bacteria</taxon>
        <taxon>Pseudomonadati</taxon>
        <taxon>Pseudomonadota</taxon>
        <taxon>Alphaproteobacteria</taxon>
        <taxon>Rickettsiales</taxon>
        <taxon>Anaplasmataceae</taxon>
        <taxon>Ehrlichia</taxon>
    </lineage>
</organism>
<accession>Q2GDY9</accession>
<name>Q2GDY9_EHRS3</name>